<evidence type="ECO:0000313" key="6">
    <source>
        <dbReference type="Proteomes" id="UP000266239"/>
    </source>
</evidence>
<dbReference type="EMBL" id="QUTD01002388">
    <property type="protein sequence ID" value="RHY76067.1"/>
    <property type="molecule type" value="Genomic_DNA"/>
</dbReference>
<dbReference type="Proteomes" id="UP000266643">
    <property type="component" value="Unassembled WGS sequence"/>
</dbReference>
<sequence length="230" mass="26128">MGKGSKWSQHEDAQLARSWVCTSEDPIKGTDQSKDKFWSTIHEHWSSALGQDDRTIQALKNRWSIVSRSAQKFSGYVAQAKSRRASGNTDEDVMQAALALFLSLEHEVFQQEAAWRTLSACPKWQGLPTAKSSAIKKAVDDEDQVTSEETCDEDTRRPMGTKQAKRKSLEHVDMTKKLDELVQAQNNKNKLFSDYMLMQMLTASTEPDDLQALNQLKSDYMAKRFRSCDN</sequence>
<organism evidence="4 7">
    <name type="scientific">Aphanomyces astaci</name>
    <name type="common">Crayfish plague agent</name>
    <dbReference type="NCBI Taxonomy" id="112090"/>
    <lineage>
        <taxon>Eukaryota</taxon>
        <taxon>Sar</taxon>
        <taxon>Stramenopiles</taxon>
        <taxon>Oomycota</taxon>
        <taxon>Saprolegniomycetes</taxon>
        <taxon>Saprolegniales</taxon>
        <taxon>Verrucalvaceae</taxon>
        <taxon>Aphanomyces</taxon>
    </lineage>
</organism>
<accession>A0A397E9G4</accession>
<dbReference type="Proteomes" id="UP000265716">
    <property type="component" value="Unassembled WGS sequence"/>
</dbReference>
<dbReference type="PANTHER" id="PTHR45023:SF4">
    <property type="entry name" value="GLYCINE-RICH PROTEIN-RELATED"/>
    <property type="match status" value="1"/>
</dbReference>
<comment type="caution">
    <text evidence="4">The sequence shown here is derived from an EMBL/GenBank/DDBJ whole genome shotgun (WGS) entry which is preliminary data.</text>
</comment>
<evidence type="ECO:0000313" key="7">
    <source>
        <dbReference type="Proteomes" id="UP000266643"/>
    </source>
</evidence>
<evidence type="ECO:0008006" key="8">
    <source>
        <dbReference type="Google" id="ProtNLM"/>
    </source>
</evidence>
<evidence type="ECO:0000313" key="3">
    <source>
        <dbReference type="EMBL" id="RHY76049.1"/>
    </source>
</evidence>
<name>A0A397E9G4_APHAT</name>
<dbReference type="EMBL" id="QUTC01001728">
    <property type="protein sequence ID" value="RHY76049.1"/>
    <property type="molecule type" value="Genomic_DNA"/>
</dbReference>
<evidence type="ECO:0000313" key="5">
    <source>
        <dbReference type="Proteomes" id="UP000265716"/>
    </source>
</evidence>
<evidence type="ECO:0000256" key="1">
    <source>
        <dbReference type="SAM" id="MobiDB-lite"/>
    </source>
</evidence>
<feature type="compositionally biased region" description="Acidic residues" evidence="1">
    <location>
        <begin position="140"/>
        <end position="152"/>
    </location>
</feature>
<evidence type="ECO:0000313" key="4">
    <source>
        <dbReference type="EMBL" id="RHY76067.1"/>
    </source>
</evidence>
<evidence type="ECO:0000313" key="2">
    <source>
        <dbReference type="EMBL" id="RHY04231.1"/>
    </source>
</evidence>
<dbReference type="PANTHER" id="PTHR45023">
    <property type="match status" value="1"/>
</dbReference>
<gene>
    <name evidence="2" type="ORF">DYB25_010757</name>
    <name evidence="4" type="ORF">DYB30_008940</name>
    <name evidence="3" type="ORF">DYB38_013798</name>
</gene>
<dbReference type="AlphaFoldDB" id="A0A397E9G4"/>
<feature type="region of interest" description="Disordered" evidence="1">
    <location>
        <begin position="138"/>
        <end position="165"/>
    </location>
</feature>
<dbReference type="EMBL" id="QUTA01008262">
    <property type="protein sequence ID" value="RHY04231.1"/>
    <property type="molecule type" value="Genomic_DNA"/>
</dbReference>
<dbReference type="VEuPathDB" id="FungiDB:H257_00542"/>
<reference evidence="5 6" key="1">
    <citation type="submission" date="2018-08" db="EMBL/GenBank/DDBJ databases">
        <title>Aphanomyces genome sequencing and annotation.</title>
        <authorList>
            <person name="Minardi D."/>
            <person name="Oidtmann B."/>
            <person name="Van Der Giezen M."/>
            <person name="Studholme D.J."/>
        </authorList>
    </citation>
    <scope>NUCLEOTIDE SEQUENCE [LARGE SCALE GENOMIC DNA]</scope>
    <source>
        <strain evidence="4 7">D2</strain>
        <strain evidence="3 5">SA</strain>
        <strain evidence="2 6">Yx</strain>
    </source>
</reference>
<dbReference type="Proteomes" id="UP000266239">
    <property type="component" value="Unassembled WGS sequence"/>
</dbReference>
<protein>
    <recommendedName>
        <fullName evidence="8">No apical meristem-associated C-terminal domain-containing protein</fullName>
    </recommendedName>
</protein>
<proteinExistence type="predicted"/>